<dbReference type="InterPro" id="IPR019752">
    <property type="entry name" value="Pyrv/ketoisovalerate_OxRed_cat"/>
</dbReference>
<dbReference type="InterPro" id="IPR002869">
    <property type="entry name" value="Pyrv_flavodox_OxRed_cen"/>
</dbReference>
<evidence type="ECO:0000313" key="4">
    <source>
        <dbReference type="Proteomes" id="UP000229976"/>
    </source>
</evidence>
<organism evidence="3 4">
    <name type="scientific">Candidatus Nealsonbacteria bacterium CG23_combo_of_CG06-09_8_20_14_all_39_17</name>
    <dbReference type="NCBI Taxonomy" id="1974722"/>
    <lineage>
        <taxon>Bacteria</taxon>
        <taxon>Candidatus Nealsoniibacteriota</taxon>
    </lineage>
</organism>
<gene>
    <name evidence="3" type="ORF">COX37_03245</name>
</gene>
<evidence type="ECO:0000313" key="3">
    <source>
        <dbReference type="EMBL" id="PIP22583.1"/>
    </source>
</evidence>
<dbReference type="InterPro" id="IPR011894">
    <property type="entry name" value="PorC_KorC"/>
</dbReference>
<evidence type="ECO:0000256" key="1">
    <source>
        <dbReference type="ARBA" id="ARBA00023002"/>
    </source>
</evidence>
<dbReference type="Proteomes" id="UP000229976">
    <property type="component" value="Unassembled WGS sequence"/>
</dbReference>
<dbReference type="InterPro" id="IPR051626">
    <property type="entry name" value="Oxidoreductase_gamma_subunit"/>
</dbReference>
<reference evidence="3 4" key="1">
    <citation type="submission" date="2017-09" db="EMBL/GenBank/DDBJ databases">
        <title>Depth-based differentiation of microbial function through sediment-hosted aquifers and enrichment of novel symbionts in the deep terrestrial subsurface.</title>
        <authorList>
            <person name="Probst A.J."/>
            <person name="Ladd B."/>
            <person name="Jarett J.K."/>
            <person name="Geller-Mcgrath D.E."/>
            <person name="Sieber C.M."/>
            <person name="Emerson J.B."/>
            <person name="Anantharaman K."/>
            <person name="Thomas B.C."/>
            <person name="Malmstrom R."/>
            <person name="Stieglmeier M."/>
            <person name="Klingl A."/>
            <person name="Woyke T."/>
            <person name="Ryan C.M."/>
            <person name="Banfield J.F."/>
        </authorList>
    </citation>
    <scope>NUCLEOTIDE SEQUENCE [LARGE SCALE GENOMIC DNA]</scope>
    <source>
        <strain evidence="3">CG23_combo_of_CG06-09_8_20_14_all_39_17</strain>
    </source>
</reference>
<proteinExistence type="predicted"/>
<dbReference type="AlphaFoldDB" id="A0A2G9YV21"/>
<dbReference type="NCBIfam" id="TIGR02175">
    <property type="entry name" value="PorC_KorC"/>
    <property type="match status" value="1"/>
</dbReference>
<comment type="caution">
    <text evidence="3">The sequence shown here is derived from an EMBL/GenBank/DDBJ whole genome shotgun (WGS) entry which is preliminary data.</text>
</comment>
<evidence type="ECO:0000259" key="2">
    <source>
        <dbReference type="Pfam" id="PF01558"/>
    </source>
</evidence>
<keyword evidence="1" id="KW-0560">Oxidoreductase</keyword>
<name>A0A2G9YV21_9BACT</name>
<dbReference type="SUPFAM" id="SSF53323">
    <property type="entry name" value="Pyruvate-ferredoxin oxidoreductase, PFOR, domain III"/>
    <property type="match status" value="1"/>
</dbReference>
<keyword evidence="3" id="KW-0670">Pyruvate</keyword>
<accession>A0A2G9YV21</accession>
<dbReference type="PANTHER" id="PTHR43366:SF1">
    <property type="entry name" value="PYRUVATE SYNTHASE SUBUNIT PORC"/>
    <property type="match status" value="1"/>
</dbReference>
<dbReference type="Gene3D" id="3.40.920.10">
    <property type="entry name" value="Pyruvate-ferredoxin oxidoreductase, PFOR, domain III"/>
    <property type="match status" value="1"/>
</dbReference>
<protein>
    <submittedName>
        <fullName evidence="3">Pyruvate synthase</fullName>
    </submittedName>
</protein>
<sequence>MMLKIRIYSRGGQGGKTAAEIFATTAINKGMEAKTFPEFGPERTGAPTNFYIKIGEGGDKAIRSNEPVEKSDIVLVLDEDLPNVGGIIEHLGKGGTFIFNSSKTPVELKEKFFPKISNIKILSIDATKISFELFGKDFPNISAIGTLAKVSGILSLEELAKSVESKFSRLPKEVLEKNIKALKIGYEKI</sequence>
<dbReference type="PANTHER" id="PTHR43366">
    <property type="entry name" value="PYRUVATE SYNTHASE SUBUNIT PORC"/>
    <property type="match status" value="1"/>
</dbReference>
<dbReference type="GO" id="GO:0016625">
    <property type="term" value="F:oxidoreductase activity, acting on the aldehyde or oxo group of donors, iron-sulfur protein as acceptor"/>
    <property type="evidence" value="ECO:0007669"/>
    <property type="project" value="InterPro"/>
</dbReference>
<feature type="domain" description="Pyruvate/ketoisovalerate oxidoreductase catalytic" evidence="2">
    <location>
        <begin position="11"/>
        <end position="187"/>
    </location>
</feature>
<dbReference type="Pfam" id="PF01558">
    <property type="entry name" value="POR"/>
    <property type="match status" value="1"/>
</dbReference>
<dbReference type="EMBL" id="PCRO01000039">
    <property type="protein sequence ID" value="PIP22583.1"/>
    <property type="molecule type" value="Genomic_DNA"/>
</dbReference>